<keyword evidence="1" id="KW-0472">Membrane</keyword>
<organism evidence="2 3">
    <name type="scientific">Ligilactobacillus acidipiscis DSM 15836</name>
    <dbReference type="NCBI Taxonomy" id="1423716"/>
    <lineage>
        <taxon>Bacteria</taxon>
        <taxon>Bacillati</taxon>
        <taxon>Bacillota</taxon>
        <taxon>Bacilli</taxon>
        <taxon>Lactobacillales</taxon>
        <taxon>Lactobacillaceae</taxon>
        <taxon>Ligilactobacillus</taxon>
    </lineage>
</organism>
<keyword evidence="1" id="KW-1133">Transmembrane helix</keyword>
<evidence type="ECO:0000313" key="2">
    <source>
        <dbReference type="EMBL" id="KRM30356.1"/>
    </source>
</evidence>
<sequence length="98" mass="11375">MQIVVGFFPAIILAENNFKVLLLPLLHLFRDNRKIQCLLIALTALIYGIFGANQWIMIFAIIPIWFYNGQKGPGMKYLFYIFYLAHIAILYVLAAFLY</sequence>
<comment type="caution">
    <text evidence="2">The sequence shown here is derived from an EMBL/GenBank/DDBJ whole genome shotgun (WGS) entry which is preliminary data.</text>
</comment>
<evidence type="ECO:0000256" key="1">
    <source>
        <dbReference type="SAM" id="Phobius"/>
    </source>
</evidence>
<feature type="transmembrane region" description="Helical" evidence="1">
    <location>
        <begin position="77"/>
        <end position="97"/>
    </location>
</feature>
<feature type="transmembrane region" description="Helical" evidence="1">
    <location>
        <begin position="38"/>
        <end position="65"/>
    </location>
</feature>
<feature type="transmembrane region" description="Helical" evidence="1">
    <location>
        <begin position="6"/>
        <end position="26"/>
    </location>
</feature>
<reference evidence="2 3" key="1">
    <citation type="journal article" date="2015" name="Genome Announc.">
        <title>Expanding the biotechnology potential of lactobacilli through comparative genomics of 213 strains and associated genera.</title>
        <authorList>
            <person name="Sun Z."/>
            <person name="Harris H.M."/>
            <person name="McCann A."/>
            <person name="Guo C."/>
            <person name="Argimon S."/>
            <person name="Zhang W."/>
            <person name="Yang X."/>
            <person name="Jeffery I.B."/>
            <person name="Cooney J.C."/>
            <person name="Kagawa T.F."/>
            <person name="Liu W."/>
            <person name="Song Y."/>
            <person name="Salvetti E."/>
            <person name="Wrobel A."/>
            <person name="Rasinkangas P."/>
            <person name="Parkhill J."/>
            <person name="Rea M.C."/>
            <person name="O'Sullivan O."/>
            <person name="Ritari J."/>
            <person name="Douillard F.P."/>
            <person name="Paul Ross R."/>
            <person name="Yang R."/>
            <person name="Briner A.E."/>
            <person name="Felis G.E."/>
            <person name="de Vos W.M."/>
            <person name="Barrangou R."/>
            <person name="Klaenhammer T.R."/>
            <person name="Caufield P.W."/>
            <person name="Cui Y."/>
            <person name="Zhang H."/>
            <person name="O'Toole P.W."/>
        </authorList>
    </citation>
    <scope>NUCLEOTIDE SEQUENCE [LARGE SCALE GENOMIC DNA]</scope>
    <source>
        <strain evidence="2 3">DSM 15836</strain>
    </source>
</reference>
<gene>
    <name evidence="2" type="ORF">FC65_GL000600</name>
</gene>
<keyword evidence="1" id="KW-0812">Transmembrane</keyword>
<evidence type="ECO:0008006" key="4">
    <source>
        <dbReference type="Google" id="ProtNLM"/>
    </source>
</evidence>
<accession>A0ABR5PM14</accession>
<protein>
    <recommendedName>
        <fullName evidence="4">TraX protein</fullName>
    </recommendedName>
</protein>
<keyword evidence="3" id="KW-1185">Reference proteome</keyword>
<evidence type="ECO:0000313" key="3">
    <source>
        <dbReference type="Proteomes" id="UP000051217"/>
    </source>
</evidence>
<dbReference type="EMBL" id="AZFI01000016">
    <property type="protein sequence ID" value="KRM30356.1"/>
    <property type="molecule type" value="Genomic_DNA"/>
</dbReference>
<name>A0ABR5PM14_9LACO</name>
<proteinExistence type="predicted"/>
<dbReference type="Proteomes" id="UP000051217">
    <property type="component" value="Unassembled WGS sequence"/>
</dbReference>